<comment type="caution">
    <text evidence="3">The sequence shown here is derived from an EMBL/GenBank/DDBJ whole genome shotgun (WGS) entry which is preliminary data.</text>
</comment>
<reference evidence="3 4" key="1">
    <citation type="submission" date="2024-05" db="EMBL/GenBank/DDBJ databases">
        <title>Long read based assembly of the Candida bracarensis genome reveals expanded adhesin content.</title>
        <authorList>
            <person name="Marcet-Houben M."/>
            <person name="Ksiezopolska E."/>
            <person name="Gabaldon T."/>
        </authorList>
    </citation>
    <scope>NUCLEOTIDE SEQUENCE [LARGE SCALE GENOMIC DNA]</scope>
    <source>
        <strain evidence="3 4">CBM6</strain>
    </source>
</reference>
<protein>
    <submittedName>
        <fullName evidence="3">RNA end formation protein 2</fullName>
    </submittedName>
</protein>
<dbReference type="EMBL" id="JBEVYD010000003">
    <property type="protein sequence ID" value="KAL3234413.1"/>
    <property type="molecule type" value="Genomic_DNA"/>
</dbReference>
<accession>A0ABR4NYZ5</accession>
<proteinExistence type="predicted"/>
<organism evidence="3 4">
    <name type="scientific">Nakaseomyces bracarensis</name>
    <dbReference type="NCBI Taxonomy" id="273131"/>
    <lineage>
        <taxon>Eukaryota</taxon>
        <taxon>Fungi</taxon>
        <taxon>Dikarya</taxon>
        <taxon>Ascomycota</taxon>
        <taxon>Saccharomycotina</taxon>
        <taxon>Saccharomycetes</taxon>
        <taxon>Saccharomycetales</taxon>
        <taxon>Saccharomycetaceae</taxon>
        <taxon>Nakaseomyces</taxon>
    </lineage>
</organism>
<feature type="region of interest" description="Disordered" evidence="2">
    <location>
        <begin position="189"/>
        <end position="259"/>
    </location>
</feature>
<keyword evidence="1" id="KW-0175">Coiled coil</keyword>
<sequence length="443" mass="50231">MSSNPQVNVEHALPIASIQKVKKDLQDFTAAPELTEEQSELISSHINLIDAALLQFMKDNHDLDRQPASTTDVNLSLYHGLKRMYNDLLNELRTVKEQKIATEQADRNKPLEYIEDELPYLQAAQRKAYIDTLIMNDTHDEELKKQGERFLTAVVKLYTLDSSIEENLRVYMTLVRKLGFSTEQLHSKLPNEIRPTNHNIPEDDNIEKGTNEDNSKEDSKKKISFSKYLKKEDSSKRPLNDDSNEGPEMKKIKSTSIEDDNIETNGLKSILKNRDQKNPTKKKPVGIKFQSESSLITVFGDGLPNTGLQVSPEELKKILQPFVAGQPREFPLRDPMPSVLKLPMWDIRFDENVNNSDISELKGGPVPCATRTPLTSKVNFINFSTDLNKPAREPVNLDEGESSQPVIAKAFGQNKLLLRKDRGGLPYKRIPDIVRNKYAPRAG</sequence>
<evidence type="ECO:0000256" key="2">
    <source>
        <dbReference type="SAM" id="MobiDB-lite"/>
    </source>
</evidence>
<feature type="compositionally biased region" description="Basic and acidic residues" evidence="2">
    <location>
        <begin position="206"/>
        <end position="221"/>
    </location>
</feature>
<feature type="coiled-coil region" evidence="1">
    <location>
        <begin position="78"/>
        <end position="105"/>
    </location>
</feature>
<name>A0ABR4NYZ5_9SACH</name>
<gene>
    <name evidence="3" type="ORF">RNJ44_03175</name>
</gene>
<evidence type="ECO:0000313" key="3">
    <source>
        <dbReference type="EMBL" id="KAL3234413.1"/>
    </source>
</evidence>
<keyword evidence="4" id="KW-1185">Reference proteome</keyword>
<evidence type="ECO:0000256" key="1">
    <source>
        <dbReference type="SAM" id="Coils"/>
    </source>
</evidence>
<feature type="compositionally biased region" description="Basic and acidic residues" evidence="2">
    <location>
        <begin position="229"/>
        <end position="240"/>
    </location>
</feature>
<evidence type="ECO:0000313" key="4">
    <source>
        <dbReference type="Proteomes" id="UP001623330"/>
    </source>
</evidence>
<dbReference type="Proteomes" id="UP001623330">
    <property type="component" value="Unassembled WGS sequence"/>
</dbReference>